<dbReference type="STRING" id="236234.A0A1J9RBD3"/>
<dbReference type="SMART" id="SM00220">
    <property type="entry name" value="S_TKc"/>
    <property type="match status" value="1"/>
</dbReference>
<sequence length="720" mass="81108">MVESSAPPRKGQVGPLVAFLDVRDAAYEYDGRDSELSSRIPIHANQEFHLGRHSPELDYAHQTISKRHLKFHCILFDNDGQWGIQPLVYAEDTSTNGTHLKRAQAYDTVMMRPHLPTTLLEDNDELWFAPLKFLRGKLHVISRRYQVKPRVIGEGGYGAVHVAIHRKTQRQLACKVVNLDLLHQQGRCVERLTREFEVLQNLNHPNIIKLEKVYHSDAGLYIFQELVSGGDLFSFITNRHASGMPTIEAAVIAYQILKGVEYLHDSGIVHRDIKPDNILLTSTKTASRVVITDFGQARNLPDEDSAQRMKSVAGTLGFNAPEIFRRNPKVLSGSGYSKAVDIWSVGCVSAQLLTGKPIFHDKDAENQEAAVKQLSSRCNLDILDNDPAWQKVGRRAKDFIRRTVVLDENDRLSAKEALRHDWFSNRAHVDEFEAVYQHVTKDWEPRRRIFKIIEHIPSARPQMQLNTSQFFPPIPLPVRRPLPMVDLLSGQSPVMPVIDEEAACPDASSTRPSSTGLGEDSEIPGPPQTWGGTASEEWAPAKCNEATQLSRPPLAATGQSLAGRVLQQDSNTRQSLDQDNQEQQQVIPTQLLTQNNYSKKQDIQIHYHANSAKQNLPLRSSVPDSSHSNEADIREEMRQLSLAGQKEEEGMDIQGARQPSWDFDQEMTQDSLSKQQNGATFSRKEQASSDFDHNNNDTDFWEIALTSEFKQPAAKRLRTG</sequence>
<keyword evidence="3 6" id="KW-0067">ATP-binding</keyword>
<evidence type="ECO:0000313" key="10">
    <source>
        <dbReference type="EMBL" id="OJD38918.1"/>
    </source>
</evidence>
<accession>A0A1J9RBD3</accession>
<comment type="caution">
    <text evidence="10">The sequence shown here is derived from an EMBL/GenBank/DDBJ whole genome shotgun (WGS) entry which is preliminary data.</text>
</comment>
<dbReference type="Gene3D" id="3.30.200.20">
    <property type="entry name" value="Phosphorylase Kinase, domain 1"/>
    <property type="match status" value="1"/>
</dbReference>
<keyword evidence="10" id="KW-0808">Transferase</keyword>
<dbReference type="GO" id="GO:0004674">
    <property type="term" value="F:protein serine/threonine kinase activity"/>
    <property type="evidence" value="ECO:0007669"/>
    <property type="project" value="UniProtKB-EC"/>
</dbReference>
<evidence type="ECO:0000256" key="3">
    <source>
        <dbReference type="ARBA" id="ARBA00022840"/>
    </source>
</evidence>
<dbReference type="SUPFAM" id="SSF56112">
    <property type="entry name" value="Protein kinase-like (PK-like)"/>
    <property type="match status" value="1"/>
</dbReference>
<dbReference type="PROSITE" id="PS00107">
    <property type="entry name" value="PROTEIN_KINASE_ATP"/>
    <property type="match status" value="1"/>
</dbReference>
<dbReference type="InterPro" id="IPR011009">
    <property type="entry name" value="Kinase-like_dom_sf"/>
</dbReference>
<comment type="similarity">
    <text evidence="1">Belongs to the protein kinase superfamily. CAMK Ser/Thr protein kinase family. CHEK2 subfamily.</text>
</comment>
<dbReference type="InterPro" id="IPR017441">
    <property type="entry name" value="Protein_kinase_ATP_BS"/>
</dbReference>
<feature type="region of interest" description="Disordered" evidence="7">
    <location>
        <begin position="611"/>
        <end position="630"/>
    </location>
</feature>
<dbReference type="PROSITE" id="PS50006">
    <property type="entry name" value="FHA_DOMAIN"/>
    <property type="match status" value="1"/>
</dbReference>
<dbReference type="InterPro" id="IPR000719">
    <property type="entry name" value="Prot_kinase_dom"/>
</dbReference>
<protein>
    <submittedName>
        <fullName evidence="10">Camk protein kinase</fullName>
    </submittedName>
</protein>
<evidence type="ECO:0000256" key="7">
    <source>
        <dbReference type="SAM" id="MobiDB-lite"/>
    </source>
</evidence>
<keyword evidence="2 6" id="KW-0547">Nucleotide-binding</keyword>
<dbReference type="InterPro" id="IPR008271">
    <property type="entry name" value="Ser/Thr_kinase_AS"/>
</dbReference>
<feature type="binding site" evidence="6">
    <location>
        <position position="175"/>
    </location>
    <ligand>
        <name>ATP</name>
        <dbReference type="ChEBI" id="CHEBI:30616"/>
    </ligand>
</feature>
<feature type="region of interest" description="Disordered" evidence="7">
    <location>
        <begin position="503"/>
        <end position="535"/>
    </location>
</feature>
<dbReference type="PROSITE" id="PS50011">
    <property type="entry name" value="PROTEIN_KINASE_DOM"/>
    <property type="match status" value="1"/>
</dbReference>
<dbReference type="Proteomes" id="UP000183809">
    <property type="component" value="Unassembled WGS sequence"/>
</dbReference>
<feature type="compositionally biased region" description="Polar residues" evidence="7">
    <location>
        <begin position="611"/>
        <end position="626"/>
    </location>
</feature>
<dbReference type="SUPFAM" id="SSF49879">
    <property type="entry name" value="SMAD/FHA domain"/>
    <property type="match status" value="1"/>
</dbReference>
<dbReference type="GO" id="GO:0005634">
    <property type="term" value="C:nucleus"/>
    <property type="evidence" value="ECO:0007669"/>
    <property type="project" value="TreeGrafter"/>
</dbReference>
<comment type="catalytic activity">
    <reaction evidence="5">
        <text>L-seryl-[protein] + ATP = O-phospho-L-seryl-[protein] + ADP + H(+)</text>
        <dbReference type="Rhea" id="RHEA:17989"/>
        <dbReference type="Rhea" id="RHEA-COMP:9863"/>
        <dbReference type="Rhea" id="RHEA-COMP:11604"/>
        <dbReference type="ChEBI" id="CHEBI:15378"/>
        <dbReference type="ChEBI" id="CHEBI:29999"/>
        <dbReference type="ChEBI" id="CHEBI:30616"/>
        <dbReference type="ChEBI" id="CHEBI:83421"/>
        <dbReference type="ChEBI" id="CHEBI:456216"/>
        <dbReference type="EC" id="2.7.11.1"/>
    </reaction>
</comment>
<dbReference type="AlphaFoldDB" id="A0A1J9RBD3"/>
<dbReference type="PROSITE" id="PS00108">
    <property type="entry name" value="PROTEIN_KINASE_ST"/>
    <property type="match status" value="1"/>
</dbReference>
<dbReference type="OrthoDB" id="74764at2759"/>
<dbReference type="InterPro" id="IPR008984">
    <property type="entry name" value="SMAD_FHA_dom_sf"/>
</dbReference>
<evidence type="ECO:0000256" key="6">
    <source>
        <dbReference type="PROSITE-ProRule" id="PRU10141"/>
    </source>
</evidence>
<comment type="catalytic activity">
    <reaction evidence="4">
        <text>L-threonyl-[protein] + ATP = O-phospho-L-threonyl-[protein] + ADP + H(+)</text>
        <dbReference type="Rhea" id="RHEA:46608"/>
        <dbReference type="Rhea" id="RHEA-COMP:11060"/>
        <dbReference type="Rhea" id="RHEA-COMP:11605"/>
        <dbReference type="ChEBI" id="CHEBI:15378"/>
        <dbReference type="ChEBI" id="CHEBI:30013"/>
        <dbReference type="ChEBI" id="CHEBI:30616"/>
        <dbReference type="ChEBI" id="CHEBI:61977"/>
        <dbReference type="ChEBI" id="CHEBI:456216"/>
        <dbReference type="EC" id="2.7.11.1"/>
    </reaction>
</comment>
<dbReference type="InterPro" id="IPR000253">
    <property type="entry name" value="FHA_dom"/>
</dbReference>
<feature type="domain" description="FHA" evidence="8">
    <location>
        <begin position="48"/>
        <end position="105"/>
    </location>
</feature>
<dbReference type="Gene3D" id="2.60.200.20">
    <property type="match status" value="1"/>
</dbReference>
<dbReference type="EMBL" id="MNUE01000003">
    <property type="protein sequence ID" value="OJD38918.1"/>
    <property type="molecule type" value="Genomic_DNA"/>
</dbReference>
<evidence type="ECO:0000256" key="5">
    <source>
        <dbReference type="ARBA" id="ARBA00048679"/>
    </source>
</evidence>
<dbReference type="GO" id="GO:0005737">
    <property type="term" value="C:cytoplasm"/>
    <property type="evidence" value="ECO:0007669"/>
    <property type="project" value="TreeGrafter"/>
</dbReference>
<name>A0A1J9RBD3_9PEZI</name>
<dbReference type="PANTHER" id="PTHR44167">
    <property type="entry name" value="OVARIAN-SPECIFIC SERINE/THREONINE-PROTEIN KINASE LOK-RELATED"/>
    <property type="match status" value="1"/>
</dbReference>
<feature type="region of interest" description="Disordered" evidence="7">
    <location>
        <begin position="644"/>
        <end position="695"/>
    </location>
</feature>
<dbReference type="GO" id="GO:0005524">
    <property type="term" value="F:ATP binding"/>
    <property type="evidence" value="ECO:0007669"/>
    <property type="project" value="UniProtKB-UniRule"/>
</dbReference>
<evidence type="ECO:0000256" key="1">
    <source>
        <dbReference type="ARBA" id="ARBA00005575"/>
    </source>
</evidence>
<feature type="compositionally biased region" description="Polar residues" evidence="7">
    <location>
        <begin position="507"/>
        <end position="516"/>
    </location>
</feature>
<reference evidence="10 11" key="1">
    <citation type="submission" date="2016-10" db="EMBL/GenBank/DDBJ databases">
        <title>Proteomics and genomics reveal pathogen-plant mechanisms compatible with a hemibiotrophic lifestyle of Diplodia corticola.</title>
        <authorList>
            <person name="Fernandes I."/>
            <person name="De Jonge R."/>
            <person name="Van De Peer Y."/>
            <person name="Devreese B."/>
            <person name="Alves A."/>
            <person name="Esteves A.C."/>
        </authorList>
    </citation>
    <scope>NUCLEOTIDE SEQUENCE [LARGE SCALE GENOMIC DNA]</scope>
    <source>
        <strain evidence="10 11">CBS 112549</strain>
    </source>
</reference>
<evidence type="ECO:0000256" key="4">
    <source>
        <dbReference type="ARBA" id="ARBA00047899"/>
    </source>
</evidence>
<keyword evidence="11" id="KW-1185">Reference proteome</keyword>
<keyword evidence="10" id="KW-0418">Kinase</keyword>
<evidence type="ECO:0000313" key="11">
    <source>
        <dbReference type="Proteomes" id="UP000183809"/>
    </source>
</evidence>
<organism evidence="10 11">
    <name type="scientific">Diplodia corticola</name>
    <dbReference type="NCBI Taxonomy" id="236234"/>
    <lineage>
        <taxon>Eukaryota</taxon>
        <taxon>Fungi</taxon>
        <taxon>Dikarya</taxon>
        <taxon>Ascomycota</taxon>
        <taxon>Pezizomycotina</taxon>
        <taxon>Dothideomycetes</taxon>
        <taxon>Dothideomycetes incertae sedis</taxon>
        <taxon>Botryosphaeriales</taxon>
        <taxon>Botryosphaeriaceae</taxon>
        <taxon>Diplodia</taxon>
    </lineage>
</organism>
<dbReference type="GeneID" id="31014287"/>
<dbReference type="GO" id="GO:0051598">
    <property type="term" value="P:meiotic recombination checkpoint signaling"/>
    <property type="evidence" value="ECO:0007669"/>
    <property type="project" value="TreeGrafter"/>
</dbReference>
<proteinExistence type="inferred from homology"/>
<evidence type="ECO:0000259" key="9">
    <source>
        <dbReference type="PROSITE" id="PS50011"/>
    </source>
</evidence>
<dbReference type="Gene3D" id="1.10.510.10">
    <property type="entry name" value="Transferase(Phosphotransferase) domain 1"/>
    <property type="match status" value="1"/>
</dbReference>
<gene>
    <name evidence="10" type="ORF">BKCO1_3000136</name>
</gene>
<feature type="domain" description="Protein kinase" evidence="9">
    <location>
        <begin position="146"/>
        <end position="423"/>
    </location>
</feature>
<feature type="compositionally biased region" description="Basic and acidic residues" evidence="7">
    <location>
        <begin position="682"/>
        <end position="695"/>
    </location>
</feature>
<dbReference type="Pfam" id="PF00069">
    <property type="entry name" value="Pkinase"/>
    <property type="match status" value="1"/>
</dbReference>
<feature type="compositionally biased region" description="Polar residues" evidence="7">
    <location>
        <begin position="666"/>
        <end position="680"/>
    </location>
</feature>
<dbReference type="RefSeq" id="XP_020134529.1">
    <property type="nucleotide sequence ID" value="XM_020274026.1"/>
</dbReference>
<dbReference type="PANTHER" id="PTHR44167:SF26">
    <property type="entry name" value="PROTEIN KINASE, PUTATIVE (AFU_ORTHOLOGUE AFUA_5G07950)-RELATED"/>
    <property type="match status" value="1"/>
</dbReference>
<evidence type="ECO:0000259" key="8">
    <source>
        <dbReference type="PROSITE" id="PS50006"/>
    </source>
</evidence>
<evidence type="ECO:0000256" key="2">
    <source>
        <dbReference type="ARBA" id="ARBA00022741"/>
    </source>
</evidence>